<name>A0A4C2ABM5_EUMVA</name>
<comment type="caution">
    <text evidence="2">The sequence shown here is derived from an EMBL/GenBank/DDBJ whole genome shotgun (WGS) entry which is preliminary data.</text>
</comment>
<feature type="compositionally biased region" description="Low complexity" evidence="1">
    <location>
        <begin position="86"/>
        <end position="96"/>
    </location>
</feature>
<dbReference type="EMBL" id="BGZK01003098">
    <property type="protein sequence ID" value="GBP98251.1"/>
    <property type="molecule type" value="Genomic_DNA"/>
</dbReference>
<feature type="region of interest" description="Disordered" evidence="1">
    <location>
        <begin position="81"/>
        <end position="101"/>
    </location>
</feature>
<reference evidence="2 3" key="1">
    <citation type="journal article" date="2019" name="Commun. Biol.">
        <title>The bagworm genome reveals a unique fibroin gene that provides high tensile strength.</title>
        <authorList>
            <person name="Kono N."/>
            <person name="Nakamura H."/>
            <person name="Ohtoshi R."/>
            <person name="Tomita M."/>
            <person name="Numata K."/>
            <person name="Arakawa K."/>
        </authorList>
    </citation>
    <scope>NUCLEOTIDE SEQUENCE [LARGE SCALE GENOMIC DNA]</scope>
</reference>
<dbReference type="OrthoDB" id="6611240at2759"/>
<sequence length="183" mass="20135">MFEILQPEKLLSSSNEEMLNASGKLSAKYSKDISVNLCDQLKALKTCLKSEIKKISSIKELIELLLVKFNILASSFPENLQDKRASGSSESRWSPSPKDTRNPRGVTLYAVCGLSCVQYSITHETLPLRAPPSTLSQRERMAKESPVHSPVAEINWVASSPQPPLLVCRAATVDGFVTNGVKF</sequence>
<dbReference type="AlphaFoldDB" id="A0A4C2ABM5"/>
<evidence type="ECO:0000313" key="3">
    <source>
        <dbReference type="Proteomes" id="UP000299102"/>
    </source>
</evidence>
<evidence type="ECO:0000313" key="2">
    <source>
        <dbReference type="EMBL" id="GBP98251.1"/>
    </source>
</evidence>
<evidence type="ECO:0000256" key="1">
    <source>
        <dbReference type="SAM" id="MobiDB-lite"/>
    </source>
</evidence>
<protein>
    <submittedName>
        <fullName evidence="2">Uncharacterized protein</fullName>
    </submittedName>
</protein>
<accession>A0A4C2ABM5</accession>
<dbReference type="Proteomes" id="UP000299102">
    <property type="component" value="Unassembled WGS sequence"/>
</dbReference>
<gene>
    <name evidence="2" type="ORF">EVAR_67842_1</name>
</gene>
<proteinExistence type="predicted"/>
<organism evidence="2 3">
    <name type="scientific">Eumeta variegata</name>
    <name type="common">Bagworm moth</name>
    <name type="synonym">Eumeta japonica</name>
    <dbReference type="NCBI Taxonomy" id="151549"/>
    <lineage>
        <taxon>Eukaryota</taxon>
        <taxon>Metazoa</taxon>
        <taxon>Ecdysozoa</taxon>
        <taxon>Arthropoda</taxon>
        <taxon>Hexapoda</taxon>
        <taxon>Insecta</taxon>
        <taxon>Pterygota</taxon>
        <taxon>Neoptera</taxon>
        <taxon>Endopterygota</taxon>
        <taxon>Lepidoptera</taxon>
        <taxon>Glossata</taxon>
        <taxon>Ditrysia</taxon>
        <taxon>Tineoidea</taxon>
        <taxon>Psychidae</taxon>
        <taxon>Oiketicinae</taxon>
        <taxon>Eumeta</taxon>
    </lineage>
</organism>
<keyword evidence="3" id="KW-1185">Reference proteome</keyword>